<proteinExistence type="predicted"/>
<protein>
    <submittedName>
        <fullName evidence="1">Uncharacterized protein</fullName>
    </submittedName>
</protein>
<gene>
    <name evidence="1" type="ORF">HPB47_007354</name>
</gene>
<evidence type="ECO:0000313" key="2">
    <source>
        <dbReference type="Proteomes" id="UP000805193"/>
    </source>
</evidence>
<accession>A0AC60P7S8</accession>
<organism evidence="1 2">
    <name type="scientific">Ixodes persulcatus</name>
    <name type="common">Taiga tick</name>
    <dbReference type="NCBI Taxonomy" id="34615"/>
    <lineage>
        <taxon>Eukaryota</taxon>
        <taxon>Metazoa</taxon>
        <taxon>Ecdysozoa</taxon>
        <taxon>Arthropoda</taxon>
        <taxon>Chelicerata</taxon>
        <taxon>Arachnida</taxon>
        <taxon>Acari</taxon>
        <taxon>Parasitiformes</taxon>
        <taxon>Ixodida</taxon>
        <taxon>Ixodoidea</taxon>
        <taxon>Ixodidae</taxon>
        <taxon>Ixodinae</taxon>
        <taxon>Ixodes</taxon>
    </lineage>
</organism>
<reference evidence="1 2" key="1">
    <citation type="journal article" date="2020" name="Cell">
        <title>Large-Scale Comparative Analyses of Tick Genomes Elucidate Their Genetic Diversity and Vector Capacities.</title>
        <authorList>
            <consortium name="Tick Genome and Microbiome Consortium (TIGMIC)"/>
            <person name="Jia N."/>
            <person name="Wang J."/>
            <person name="Shi W."/>
            <person name="Du L."/>
            <person name="Sun Y."/>
            <person name="Zhan W."/>
            <person name="Jiang J.F."/>
            <person name="Wang Q."/>
            <person name="Zhang B."/>
            <person name="Ji P."/>
            <person name="Bell-Sakyi L."/>
            <person name="Cui X.M."/>
            <person name="Yuan T.T."/>
            <person name="Jiang B.G."/>
            <person name="Yang W.F."/>
            <person name="Lam T.T."/>
            <person name="Chang Q.C."/>
            <person name="Ding S.J."/>
            <person name="Wang X.J."/>
            <person name="Zhu J.G."/>
            <person name="Ruan X.D."/>
            <person name="Zhao L."/>
            <person name="Wei J.T."/>
            <person name="Ye R.Z."/>
            <person name="Que T.C."/>
            <person name="Du C.H."/>
            <person name="Zhou Y.H."/>
            <person name="Cheng J.X."/>
            <person name="Dai P.F."/>
            <person name="Guo W.B."/>
            <person name="Han X.H."/>
            <person name="Huang E.J."/>
            <person name="Li L.F."/>
            <person name="Wei W."/>
            <person name="Gao Y.C."/>
            <person name="Liu J.Z."/>
            <person name="Shao H.Z."/>
            <person name="Wang X."/>
            <person name="Wang C.C."/>
            <person name="Yang T.C."/>
            <person name="Huo Q.B."/>
            <person name="Li W."/>
            <person name="Chen H.Y."/>
            <person name="Chen S.E."/>
            <person name="Zhou L.G."/>
            <person name="Ni X.B."/>
            <person name="Tian J.H."/>
            <person name="Sheng Y."/>
            <person name="Liu T."/>
            <person name="Pan Y.S."/>
            <person name="Xia L.Y."/>
            <person name="Li J."/>
            <person name="Zhao F."/>
            <person name="Cao W.C."/>
        </authorList>
    </citation>
    <scope>NUCLEOTIDE SEQUENCE [LARGE SCALE GENOMIC DNA]</scope>
    <source>
        <strain evidence="1">Iper-2018</strain>
    </source>
</reference>
<keyword evidence="2" id="KW-1185">Reference proteome</keyword>
<dbReference type="Proteomes" id="UP000805193">
    <property type="component" value="Unassembled WGS sequence"/>
</dbReference>
<comment type="caution">
    <text evidence="1">The sequence shown here is derived from an EMBL/GenBank/DDBJ whole genome shotgun (WGS) entry which is preliminary data.</text>
</comment>
<dbReference type="EMBL" id="JABSTQ010011067">
    <property type="protein sequence ID" value="KAG0415460.1"/>
    <property type="molecule type" value="Genomic_DNA"/>
</dbReference>
<sequence length="256" mass="28883">MGALIRSAADETRTGTPHSKTMCPWGFGGCYGDDSASKETIPRLTDVDWDMLEQLWEALRPLLGVTELIGGDEYVTRSVLIPVIRLLKNKIKINNCDTTFICRLKAILVDSVDERLSAWLRYNDYEMATCLNPWFKSLVCIDKDRREHITQKKERKYAFSEESEEATVACQASLCRSLPELTGDDLDPLLWWRAQGSLLPELGPIVKRVMCVLASSTLCERLYSAAGMIVNKETRSCGEWGQTSLSSELEPKFLSF</sequence>
<evidence type="ECO:0000313" key="1">
    <source>
        <dbReference type="EMBL" id="KAG0415460.1"/>
    </source>
</evidence>
<name>A0AC60P7S8_IXOPE</name>